<gene>
    <name evidence="1" type="ORF">P3X46_032887</name>
</gene>
<name>A0ABQ9KFX8_HEVBR</name>
<protein>
    <recommendedName>
        <fullName evidence="3">Retrotransposon gag domain-containing protein</fullName>
    </recommendedName>
</protein>
<evidence type="ECO:0008006" key="3">
    <source>
        <dbReference type="Google" id="ProtNLM"/>
    </source>
</evidence>
<evidence type="ECO:0000313" key="2">
    <source>
        <dbReference type="Proteomes" id="UP001174677"/>
    </source>
</evidence>
<keyword evidence="2" id="KW-1185">Reference proteome</keyword>
<proteinExistence type="predicted"/>
<evidence type="ECO:0000313" key="1">
    <source>
        <dbReference type="EMBL" id="KAJ9135736.1"/>
    </source>
</evidence>
<dbReference type="Proteomes" id="UP001174677">
    <property type="component" value="Chromosome 18"/>
</dbReference>
<accession>A0ABQ9KFX8</accession>
<dbReference type="PANTHER" id="PTHR34222">
    <property type="entry name" value="GAG_PRE-INTEGRS DOMAIN-CONTAINING PROTEIN"/>
    <property type="match status" value="1"/>
</dbReference>
<sequence>MIYQLQRKVSSVSQKNDSVACYFTKLKRLWDELDSIHVLPSCTCGVLKEIAEITNRNRLMQFLMGLNDVFEPTRNQILLTDPLPSVNKAYSTITKFETQKQELTNFSDTQGQNFKRDSKKYDPKKGHCDFCNMDGHIREGCFKIIGYPDWFKYKNKG</sequence>
<reference evidence="1 2" key="1">
    <citation type="journal article" date="2023" name="Plant Biotechnol. J.">
        <title>Chromosome-level wild Hevea brasiliensis genome provides new tools for genomic-assisted breeding and valuable loci to elevate rubber yield.</title>
        <authorList>
            <person name="Cheng H."/>
            <person name="Song X."/>
            <person name="Hu Y."/>
            <person name="Wu T."/>
            <person name="Yang Q."/>
            <person name="An Z."/>
            <person name="Feng S."/>
            <person name="Deng Z."/>
            <person name="Wu W."/>
            <person name="Zeng X."/>
            <person name="Tu M."/>
            <person name="Wang X."/>
            <person name="Huang H."/>
        </authorList>
    </citation>
    <scope>NUCLEOTIDE SEQUENCE [LARGE SCALE GENOMIC DNA]</scope>
    <source>
        <strain evidence="1">MT/VB/25A 57/8</strain>
    </source>
</reference>
<dbReference type="PANTHER" id="PTHR34222:SF99">
    <property type="entry name" value="PROTEIN, PUTATIVE-RELATED"/>
    <property type="match status" value="1"/>
</dbReference>
<comment type="caution">
    <text evidence="1">The sequence shown here is derived from an EMBL/GenBank/DDBJ whole genome shotgun (WGS) entry which is preliminary data.</text>
</comment>
<organism evidence="1 2">
    <name type="scientific">Hevea brasiliensis</name>
    <name type="common">Para rubber tree</name>
    <name type="synonym">Siphonia brasiliensis</name>
    <dbReference type="NCBI Taxonomy" id="3981"/>
    <lineage>
        <taxon>Eukaryota</taxon>
        <taxon>Viridiplantae</taxon>
        <taxon>Streptophyta</taxon>
        <taxon>Embryophyta</taxon>
        <taxon>Tracheophyta</taxon>
        <taxon>Spermatophyta</taxon>
        <taxon>Magnoliopsida</taxon>
        <taxon>eudicotyledons</taxon>
        <taxon>Gunneridae</taxon>
        <taxon>Pentapetalae</taxon>
        <taxon>rosids</taxon>
        <taxon>fabids</taxon>
        <taxon>Malpighiales</taxon>
        <taxon>Euphorbiaceae</taxon>
        <taxon>Crotonoideae</taxon>
        <taxon>Micrandreae</taxon>
        <taxon>Hevea</taxon>
    </lineage>
</organism>
<dbReference type="EMBL" id="JARPOI010000018">
    <property type="protein sequence ID" value="KAJ9135736.1"/>
    <property type="molecule type" value="Genomic_DNA"/>
</dbReference>